<evidence type="ECO:0000259" key="12">
    <source>
        <dbReference type="PROSITE" id="PS50122"/>
    </source>
</evidence>
<dbReference type="InterPro" id="IPR000700">
    <property type="entry name" value="PAS-assoc_C"/>
</dbReference>
<feature type="domain" description="CheB-type methylesterase" evidence="12">
    <location>
        <begin position="39"/>
        <end position="220"/>
    </location>
</feature>
<proteinExistence type="predicted"/>
<dbReference type="InterPro" id="IPR035965">
    <property type="entry name" value="PAS-like_dom_sf"/>
</dbReference>
<evidence type="ECO:0000256" key="5">
    <source>
        <dbReference type="PROSITE-ProRule" id="PRU00169"/>
    </source>
</evidence>
<dbReference type="SUPFAM" id="SSF55785">
    <property type="entry name" value="PYP-like sensor domain (PAS domain)"/>
    <property type="match status" value="3"/>
</dbReference>
<dbReference type="CDD" id="cd17580">
    <property type="entry name" value="REC_2_DhkD-like"/>
    <property type="match status" value="1"/>
</dbReference>
<dbReference type="SUPFAM" id="SSF47757">
    <property type="entry name" value="Chemotaxis receptor methyltransferase CheR, N-terminal domain"/>
    <property type="match status" value="1"/>
</dbReference>
<dbReference type="NCBIfam" id="TIGR00229">
    <property type="entry name" value="sensory_box"/>
    <property type="match status" value="1"/>
</dbReference>
<dbReference type="InterPro" id="IPR000014">
    <property type="entry name" value="PAS"/>
</dbReference>
<evidence type="ECO:0000256" key="7">
    <source>
        <dbReference type="SAM" id="MobiDB-lite"/>
    </source>
</evidence>
<dbReference type="InterPro" id="IPR003594">
    <property type="entry name" value="HATPase_dom"/>
</dbReference>
<dbReference type="InterPro" id="IPR029063">
    <property type="entry name" value="SAM-dependent_MTases_sf"/>
</dbReference>
<evidence type="ECO:0000256" key="6">
    <source>
        <dbReference type="SAM" id="Coils"/>
    </source>
</evidence>
<evidence type="ECO:0000313" key="15">
    <source>
        <dbReference type="Proteomes" id="UP000243207"/>
    </source>
</evidence>
<dbReference type="InterPro" id="IPR003661">
    <property type="entry name" value="HisK_dim/P_dom"/>
</dbReference>
<evidence type="ECO:0000259" key="8">
    <source>
        <dbReference type="PROSITE" id="PS50109"/>
    </source>
</evidence>
<dbReference type="SMART" id="SM00387">
    <property type="entry name" value="HATPase_c"/>
    <property type="match status" value="1"/>
</dbReference>
<dbReference type="Pfam" id="PF00072">
    <property type="entry name" value="Response_reg"/>
    <property type="match status" value="1"/>
</dbReference>
<dbReference type="InterPro" id="IPR013767">
    <property type="entry name" value="PAS_fold"/>
</dbReference>
<dbReference type="InterPro" id="IPR011006">
    <property type="entry name" value="CheY-like_superfamily"/>
</dbReference>
<dbReference type="SUPFAM" id="SSF52738">
    <property type="entry name" value="Methylesterase CheB, C-terminal domain"/>
    <property type="match status" value="1"/>
</dbReference>
<protein>
    <recommendedName>
        <fullName evidence="2">histidine kinase</fullName>
        <ecNumber evidence="2">2.7.13.3</ecNumber>
    </recommendedName>
</protein>
<dbReference type="EMBL" id="LT629736">
    <property type="protein sequence ID" value="SDT10775.1"/>
    <property type="molecule type" value="Genomic_DNA"/>
</dbReference>
<dbReference type="Pfam" id="PF00989">
    <property type="entry name" value="PAS"/>
    <property type="match status" value="1"/>
</dbReference>
<evidence type="ECO:0000256" key="4">
    <source>
        <dbReference type="PROSITE-ProRule" id="PRU00050"/>
    </source>
</evidence>
<dbReference type="SMART" id="SM00448">
    <property type="entry name" value="REC"/>
    <property type="match status" value="1"/>
</dbReference>
<dbReference type="SUPFAM" id="SSF55874">
    <property type="entry name" value="ATPase domain of HSP90 chaperone/DNA topoisomerase II/histidine kinase"/>
    <property type="match status" value="1"/>
</dbReference>
<dbReference type="SMART" id="SM00388">
    <property type="entry name" value="HisKA"/>
    <property type="match status" value="1"/>
</dbReference>
<dbReference type="STRING" id="487184.SAMN05216421_2915"/>
<dbReference type="GO" id="GO:0000156">
    <property type="term" value="F:phosphorelay response regulator activity"/>
    <property type="evidence" value="ECO:0007669"/>
    <property type="project" value="InterPro"/>
</dbReference>
<dbReference type="InterPro" id="IPR005467">
    <property type="entry name" value="His_kinase_dom"/>
</dbReference>
<dbReference type="Pfam" id="PF03705">
    <property type="entry name" value="CheR_N"/>
    <property type="match status" value="1"/>
</dbReference>
<name>A0A1H1XNH0_9GAMM</name>
<dbReference type="InterPro" id="IPR035909">
    <property type="entry name" value="CheB_C"/>
</dbReference>
<dbReference type="Pfam" id="PF13596">
    <property type="entry name" value="PAS_10"/>
    <property type="match status" value="1"/>
</dbReference>
<feature type="active site" evidence="4">
    <location>
        <position position="48"/>
    </location>
</feature>
<dbReference type="PROSITE" id="PS50112">
    <property type="entry name" value="PAS"/>
    <property type="match status" value="1"/>
</dbReference>
<keyword evidence="15" id="KW-1185">Reference proteome</keyword>
<evidence type="ECO:0000256" key="3">
    <source>
        <dbReference type="ARBA" id="ARBA00022500"/>
    </source>
</evidence>
<dbReference type="SMART" id="SM00091">
    <property type="entry name" value="PAS"/>
    <property type="match status" value="3"/>
</dbReference>
<dbReference type="Pfam" id="PF00512">
    <property type="entry name" value="HisKA"/>
    <property type="match status" value="1"/>
</dbReference>
<dbReference type="Pfam" id="PF02518">
    <property type="entry name" value="HATPase_c"/>
    <property type="match status" value="1"/>
</dbReference>
<dbReference type="Gene3D" id="3.30.450.20">
    <property type="entry name" value="PAS domain"/>
    <property type="match status" value="2"/>
</dbReference>
<dbReference type="Gene3D" id="3.40.50.150">
    <property type="entry name" value="Vaccinia Virus protein VP39"/>
    <property type="match status" value="1"/>
</dbReference>
<dbReference type="InterPro" id="IPR001789">
    <property type="entry name" value="Sig_transdc_resp-reg_receiver"/>
</dbReference>
<dbReference type="Pfam" id="PF01339">
    <property type="entry name" value="CheB_methylest"/>
    <property type="match status" value="1"/>
</dbReference>
<dbReference type="InterPro" id="IPR036890">
    <property type="entry name" value="HATPase_C_sf"/>
</dbReference>
<accession>A0A1H1XNH0</accession>
<dbReference type="CDD" id="cd16434">
    <property type="entry name" value="CheB-CheR_fusion"/>
    <property type="match status" value="1"/>
</dbReference>
<feature type="domain" description="PAS" evidence="10">
    <location>
        <begin position="892"/>
        <end position="965"/>
    </location>
</feature>
<dbReference type="Pfam" id="PF01739">
    <property type="entry name" value="CheR"/>
    <property type="match status" value="1"/>
</dbReference>
<dbReference type="Proteomes" id="UP000243207">
    <property type="component" value="Chromosome I"/>
</dbReference>
<keyword evidence="5" id="KW-0597">Phosphoprotein</keyword>
<comment type="catalytic activity">
    <reaction evidence="1">
        <text>ATP + protein L-histidine = ADP + protein N-phospho-L-histidine.</text>
        <dbReference type="EC" id="2.7.13.3"/>
    </reaction>
</comment>
<organism evidence="14 15">
    <name type="scientific">Halopseudomonas xinjiangensis</name>
    <dbReference type="NCBI Taxonomy" id="487184"/>
    <lineage>
        <taxon>Bacteria</taxon>
        <taxon>Pseudomonadati</taxon>
        <taxon>Pseudomonadota</taxon>
        <taxon>Gammaproteobacteria</taxon>
        <taxon>Pseudomonadales</taxon>
        <taxon>Pseudomonadaceae</taxon>
        <taxon>Halopseudomonas</taxon>
    </lineage>
</organism>
<keyword evidence="6" id="KW-0175">Coiled coil</keyword>
<evidence type="ECO:0000259" key="13">
    <source>
        <dbReference type="PROSITE" id="PS50123"/>
    </source>
</evidence>
<dbReference type="Pfam" id="PF13426">
    <property type="entry name" value="PAS_9"/>
    <property type="match status" value="1"/>
</dbReference>
<dbReference type="PANTHER" id="PTHR24422:SF27">
    <property type="entry name" value="PROTEIN-GLUTAMATE O-METHYLTRANSFERASE"/>
    <property type="match status" value="1"/>
</dbReference>
<feature type="coiled-coil region" evidence="6">
    <location>
        <begin position="680"/>
        <end position="778"/>
    </location>
</feature>
<dbReference type="SUPFAM" id="SSF47384">
    <property type="entry name" value="Homodimeric domain of signal transducing histidine kinase"/>
    <property type="match status" value="1"/>
</dbReference>
<dbReference type="PROSITE" id="PS50110">
    <property type="entry name" value="RESPONSE_REGULATORY"/>
    <property type="match status" value="1"/>
</dbReference>
<keyword evidence="4" id="KW-0378">Hydrolase</keyword>
<evidence type="ECO:0000259" key="10">
    <source>
        <dbReference type="PROSITE" id="PS50112"/>
    </source>
</evidence>
<feature type="region of interest" description="Disordered" evidence="7">
    <location>
        <begin position="1"/>
        <end position="34"/>
    </location>
</feature>
<dbReference type="PROSITE" id="PS50109">
    <property type="entry name" value="HIS_KIN"/>
    <property type="match status" value="1"/>
</dbReference>
<dbReference type="InterPro" id="IPR050903">
    <property type="entry name" value="Bact_Chemotaxis_MeTrfase"/>
</dbReference>
<gene>
    <name evidence="14" type="ORF">SAMN05216421_2915</name>
</gene>
<dbReference type="GO" id="GO:0006355">
    <property type="term" value="P:regulation of DNA-templated transcription"/>
    <property type="evidence" value="ECO:0007669"/>
    <property type="project" value="InterPro"/>
</dbReference>
<feature type="active site" evidence="4">
    <location>
        <position position="75"/>
    </location>
</feature>
<dbReference type="EC" id="2.7.13.3" evidence="2"/>
<dbReference type="Gene3D" id="3.40.50.2300">
    <property type="match status" value="1"/>
</dbReference>
<dbReference type="InterPro" id="IPR036097">
    <property type="entry name" value="HisK_dim/P_sf"/>
</dbReference>
<dbReference type="SUPFAM" id="SSF53335">
    <property type="entry name" value="S-adenosyl-L-methionine-dependent methyltransferases"/>
    <property type="match status" value="1"/>
</dbReference>
<reference evidence="15" key="1">
    <citation type="submission" date="2016-10" db="EMBL/GenBank/DDBJ databases">
        <authorList>
            <person name="Varghese N."/>
            <person name="Submissions S."/>
        </authorList>
    </citation>
    <scope>NUCLEOTIDE SEQUENCE [LARGE SCALE GENOMIC DNA]</scope>
    <source>
        <strain evidence="15">NRRL B-51270</strain>
    </source>
</reference>
<feature type="domain" description="PAC" evidence="11">
    <location>
        <begin position="841"/>
        <end position="891"/>
    </location>
</feature>
<dbReference type="SUPFAM" id="SSF52172">
    <property type="entry name" value="CheY-like"/>
    <property type="match status" value="1"/>
</dbReference>
<dbReference type="PANTHER" id="PTHR24422">
    <property type="entry name" value="CHEMOTAXIS PROTEIN METHYLTRANSFERASE"/>
    <property type="match status" value="1"/>
</dbReference>
<evidence type="ECO:0000256" key="2">
    <source>
        <dbReference type="ARBA" id="ARBA00012438"/>
    </source>
</evidence>
<dbReference type="PRINTS" id="PR00996">
    <property type="entry name" value="CHERMTFRASE"/>
</dbReference>
<dbReference type="SMART" id="SM00138">
    <property type="entry name" value="MeTrc"/>
    <property type="match status" value="1"/>
</dbReference>
<dbReference type="InterPro" id="IPR000780">
    <property type="entry name" value="CheR_MeTrfase"/>
</dbReference>
<sequence>MDDALNTRANEKMAESSVASAEHGDSSNNLTKTTPSHLTFPVVGLGASAGGLQALLRFFEHMPNDNGMAFVIVLHLSPTHDSNADKIIQRATRMPVTQVTKPVPLEKNHVYVIAPGYQLAMNDGHLQVRKEARKRGERASIDLFFRTLADAHRERSFCLVLSGTGSDGAVGLSRIKERGGVTIAQAPMDAEYDDMPRSAIATGMVDLVLPVADIPQKLIELWRNARAMQLPGNFDPPPHVSQPSSEEEAAVAERALRDILALLFSRTGHNFRHYKRATVLRRIERRLQVNAQPDLASYLTFLHATPRETDLLLGDMLIGVTNFFRDREAFEALERDVVPQLFSFAGASESGHSQEIRAWSAGCSTGEEAYSLAMLLAEQARTEQSPAKLQVFATDIDDRAIATARTGIYPESIFTDIPPVRLREYFVKQQSCYSVKKEIRELVLLAQHSLLRDPPFSRLDLITCRNLLIYLDRDVQREILQMFHFALRPGGYLFLGSSESADLCANLFAPVDKKNRIFRAKAGHTPKRSVPMLPVGADSAQRSYVPAQPSNRDARKQSFAEIHQRVLEQYAPPSVIVGPDAEIVHMSDRAGHFLRYVGGEPSHNLLTLVKPELRLELRTAMFQAVQSGRSVEARRVRMKRDERVFYVNMVARPFRDDASGSEFVLVLFDEVEDIMSRESADSHEETKDSVLAQLEEELQRTKLELQHTVEQAHVSTEELKASNEELQAINEELRSATEELETSKEELQSINEELITVNHELKMKVEETDKVNDDLQNLITSTDIATVFVDRGMRIKWFTPRATDIFNILSVDAGRPLMDITHRLDYPGLTDDAGRVFESLRPIEREVAASNGHCYLARLLPYRTSEDHIEGAVLTFIDITARRAAEQELRLGEERMRLVADSTEDYAIIVQDPDGLVTSWNRGAELTFGYTREESLGKPTDRIFTPEDREAGAPADELRRARANGRALDERWHVRKDGTRFYCSGVVNVLNDEEFRGYVKIARDLTERQREQAEQQEQLAQSQTAMQLKNEFFAVMSHELKHPLNLVQLNAELLARLPVTRSVPVVGKAVKTIGDAVRSQARIIDDLLDVSRIVTGKLNLHLAPVDLGKLLRDIREVVEADAKENPLILEISEDDEPLTLHADPLRVEQIAWNLINNALKFSDAGEEVRVKATREGDRARLDVIDTGVGISAEFLDKVFDLFGQADTHHAKLHKGGLGIGLSLVRQLTEAHGGDVQVRSEGLGKGSHFTVWLPLYAQEQGDSQPSQTDEAGGRLQGLQVLLVDDAPEVVEVMSMLLDAEGAEVTEFTDASKALAAAQERVFDLIVSDIGMPGMDGHQLIKALRALPGYARVPAIALTGYGGSQDAKKALDCGFDRHLSKPVTYDALVETIRELKLDGPQQEPRS</sequence>
<dbReference type="GO" id="GO:0006935">
    <property type="term" value="P:chemotaxis"/>
    <property type="evidence" value="ECO:0007669"/>
    <property type="project" value="UniProtKB-UniRule"/>
</dbReference>
<dbReference type="InterPro" id="IPR022641">
    <property type="entry name" value="CheR_N"/>
</dbReference>
<dbReference type="InterPro" id="IPR022642">
    <property type="entry name" value="CheR_C"/>
</dbReference>
<keyword evidence="3 4" id="KW-0145">Chemotaxis</keyword>
<feature type="active site" evidence="4">
    <location>
        <position position="167"/>
    </location>
</feature>
<feature type="domain" description="Histidine kinase" evidence="8">
    <location>
        <begin position="1035"/>
        <end position="1256"/>
    </location>
</feature>
<dbReference type="GO" id="GO:0008757">
    <property type="term" value="F:S-adenosylmethionine-dependent methyltransferase activity"/>
    <property type="evidence" value="ECO:0007669"/>
    <property type="project" value="InterPro"/>
</dbReference>
<dbReference type="PROSITE" id="PS50123">
    <property type="entry name" value="CHER"/>
    <property type="match status" value="1"/>
</dbReference>
<evidence type="ECO:0000256" key="1">
    <source>
        <dbReference type="ARBA" id="ARBA00000085"/>
    </source>
</evidence>
<evidence type="ECO:0000259" key="11">
    <source>
        <dbReference type="PROSITE" id="PS50113"/>
    </source>
</evidence>
<feature type="domain" description="CheR-type methyltransferase" evidence="13">
    <location>
        <begin position="244"/>
        <end position="500"/>
    </location>
</feature>
<dbReference type="GO" id="GO:0000155">
    <property type="term" value="F:phosphorelay sensor kinase activity"/>
    <property type="evidence" value="ECO:0007669"/>
    <property type="project" value="InterPro"/>
</dbReference>
<feature type="domain" description="Response regulatory" evidence="9">
    <location>
        <begin position="1278"/>
        <end position="1394"/>
    </location>
</feature>
<dbReference type="GO" id="GO:0005737">
    <property type="term" value="C:cytoplasm"/>
    <property type="evidence" value="ECO:0007669"/>
    <property type="project" value="InterPro"/>
</dbReference>
<evidence type="ECO:0000313" key="14">
    <source>
        <dbReference type="EMBL" id="SDT10775.1"/>
    </source>
</evidence>
<dbReference type="Gene3D" id="1.10.287.130">
    <property type="match status" value="1"/>
</dbReference>
<dbReference type="CDD" id="cd00082">
    <property type="entry name" value="HisKA"/>
    <property type="match status" value="1"/>
</dbReference>
<dbReference type="InterPro" id="IPR000673">
    <property type="entry name" value="Sig_transdc_resp-reg_Me-estase"/>
</dbReference>
<dbReference type="Gene3D" id="3.40.50.180">
    <property type="entry name" value="Methylesterase CheB, C-terminal domain"/>
    <property type="match status" value="1"/>
</dbReference>
<dbReference type="Gene3D" id="3.30.565.10">
    <property type="entry name" value="Histidine kinase-like ATPase, C-terminal domain"/>
    <property type="match status" value="1"/>
</dbReference>
<dbReference type="PROSITE" id="PS50122">
    <property type="entry name" value="CHEB"/>
    <property type="match status" value="1"/>
</dbReference>
<dbReference type="PROSITE" id="PS50113">
    <property type="entry name" value="PAC"/>
    <property type="match status" value="1"/>
</dbReference>
<dbReference type="CDD" id="cd00130">
    <property type="entry name" value="PAS"/>
    <property type="match status" value="1"/>
</dbReference>
<dbReference type="GO" id="GO:0008984">
    <property type="term" value="F:protein-glutamate methylesterase activity"/>
    <property type="evidence" value="ECO:0007669"/>
    <property type="project" value="InterPro"/>
</dbReference>
<feature type="modified residue" description="4-aspartylphosphate" evidence="5">
    <location>
        <position position="1327"/>
    </location>
</feature>
<evidence type="ECO:0000259" key="9">
    <source>
        <dbReference type="PROSITE" id="PS50110"/>
    </source>
</evidence>